<feature type="coiled-coil region" evidence="1">
    <location>
        <begin position="16"/>
        <end position="43"/>
    </location>
</feature>
<proteinExistence type="predicted"/>
<evidence type="ECO:0000313" key="3">
    <source>
        <dbReference type="Proteomes" id="UP001575105"/>
    </source>
</evidence>
<name>A0ABV4U0H5_9BACT</name>
<dbReference type="EMBL" id="JBGUBD010000001">
    <property type="protein sequence ID" value="MFA9477106.1"/>
    <property type="molecule type" value="Genomic_DNA"/>
</dbReference>
<sequence>MSKQKIQFDIDTHPEVKQVREALRSLKDRKREIDQALNDAIQKGRDAPEHVVDTLAGEGYSAEAMTSVLDVQGETQRLEREQCIVEQAIERAEARYDKAKRDAGVELADAAKPAYSELVRQMAEHVEALAKLAEQERRFIEDAKCGGVRVSRLHVKTIPWAVSDGTNPSQAERWLREAREYHSE</sequence>
<evidence type="ECO:0000313" key="2">
    <source>
        <dbReference type="EMBL" id="MFA9477106.1"/>
    </source>
</evidence>
<reference evidence="2 3" key="1">
    <citation type="submission" date="2024-08" db="EMBL/GenBank/DDBJ databases">
        <title>Whole-genome sequencing of halo(alkali)philic microorganisms from hypersaline lakes.</title>
        <authorList>
            <person name="Sorokin D.Y."/>
            <person name="Merkel A.Y."/>
            <person name="Messina E."/>
            <person name="Yakimov M."/>
        </authorList>
    </citation>
    <scope>NUCLEOTIDE SEQUENCE [LARGE SCALE GENOMIC DNA]</scope>
    <source>
        <strain evidence="2 3">AB-hyl4</strain>
    </source>
</reference>
<dbReference type="Proteomes" id="UP001575105">
    <property type="component" value="Unassembled WGS sequence"/>
</dbReference>
<evidence type="ECO:0000256" key="1">
    <source>
        <dbReference type="SAM" id="Coils"/>
    </source>
</evidence>
<keyword evidence="3" id="KW-1185">Reference proteome</keyword>
<protein>
    <submittedName>
        <fullName evidence="2">Uncharacterized protein</fullName>
    </submittedName>
</protein>
<gene>
    <name evidence="2" type="ORF">ACERK3_02245</name>
</gene>
<keyword evidence="1" id="KW-0175">Coiled coil</keyword>
<accession>A0ABV4U0H5</accession>
<organism evidence="2 3">
    <name type="scientific">Natronomicrosphaera hydrolytica</name>
    <dbReference type="NCBI Taxonomy" id="3242702"/>
    <lineage>
        <taxon>Bacteria</taxon>
        <taxon>Pseudomonadati</taxon>
        <taxon>Planctomycetota</taxon>
        <taxon>Phycisphaerae</taxon>
        <taxon>Phycisphaerales</taxon>
        <taxon>Phycisphaeraceae</taxon>
        <taxon>Natronomicrosphaera</taxon>
    </lineage>
</organism>
<dbReference type="RefSeq" id="WP_425344028.1">
    <property type="nucleotide sequence ID" value="NZ_JBGUBD010000001.1"/>
</dbReference>
<comment type="caution">
    <text evidence="2">The sequence shown here is derived from an EMBL/GenBank/DDBJ whole genome shotgun (WGS) entry which is preliminary data.</text>
</comment>